<evidence type="ECO:0000313" key="3">
    <source>
        <dbReference type="Proteomes" id="UP001177670"/>
    </source>
</evidence>
<dbReference type="EMBL" id="JAHYIQ010000041">
    <property type="protein sequence ID" value="KAK1118774.1"/>
    <property type="molecule type" value="Genomic_DNA"/>
</dbReference>
<comment type="caution">
    <text evidence="2">The sequence shown here is derived from an EMBL/GenBank/DDBJ whole genome shotgun (WGS) entry which is preliminary data.</text>
</comment>
<feature type="region of interest" description="Disordered" evidence="1">
    <location>
        <begin position="64"/>
        <end position="100"/>
    </location>
</feature>
<protein>
    <submittedName>
        <fullName evidence="2">Uncharacterized protein</fullName>
    </submittedName>
</protein>
<feature type="compositionally biased region" description="Polar residues" evidence="1">
    <location>
        <begin position="87"/>
        <end position="100"/>
    </location>
</feature>
<organism evidence="2 3">
    <name type="scientific">Melipona bicolor</name>
    <dbReference type="NCBI Taxonomy" id="60889"/>
    <lineage>
        <taxon>Eukaryota</taxon>
        <taxon>Metazoa</taxon>
        <taxon>Ecdysozoa</taxon>
        <taxon>Arthropoda</taxon>
        <taxon>Hexapoda</taxon>
        <taxon>Insecta</taxon>
        <taxon>Pterygota</taxon>
        <taxon>Neoptera</taxon>
        <taxon>Endopterygota</taxon>
        <taxon>Hymenoptera</taxon>
        <taxon>Apocrita</taxon>
        <taxon>Aculeata</taxon>
        <taxon>Apoidea</taxon>
        <taxon>Anthophila</taxon>
        <taxon>Apidae</taxon>
        <taxon>Melipona</taxon>
    </lineage>
</organism>
<name>A0AA40FGU3_9HYME</name>
<evidence type="ECO:0000313" key="2">
    <source>
        <dbReference type="EMBL" id="KAK1118774.1"/>
    </source>
</evidence>
<accession>A0AA40FGU3</accession>
<sequence>MDEDAEFQVDRVVPRSVEAHRLAELAATTRELAPAARISFAEATRYSVSLGLFIRTRKLVDKPGNRRVPGIDPGPSQCRRQVPVTGGANQLPSLGMTVSW</sequence>
<dbReference type="AlphaFoldDB" id="A0AA40FGU3"/>
<reference evidence="2" key="1">
    <citation type="submission" date="2021-10" db="EMBL/GenBank/DDBJ databases">
        <title>Melipona bicolor Genome sequencing and assembly.</title>
        <authorList>
            <person name="Araujo N.S."/>
            <person name="Arias M.C."/>
        </authorList>
    </citation>
    <scope>NUCLEOTIDE SEQUENCE</scope>
    <source>
        <strain evidence="2">USP_2M_L1-L4_2017</strain>
        <tissue evidence="2">Whole body</tissue>
    </source>
</reference>
<dbReference type="Proteomes" id="UP001177670">
    <property type="component" value="Unassembled WGS sequence"/>
</dbReference>
<gene>
    <name evidence="2" type="ORF">K0M31_014774</name>
</gene>
<keyword evidence="3" id="KW-1185">Reference proteome</keyword>
<proteinExistence type="predicted"/>
<evidence type="ECO:0000256" key="1">
    <source>
        <dbReference type="SAM" id="MobiDB-lite"/>
    </source>
</evidence>